<evidence type="ECO:0000256" key="1">
    <source>
        <dbReference type="SAM" id="MobiDB-lite"/>
    </source>
</evidence>
<dbReference type="EMBL" id="CM018041">
    <property type="protein sequence ID" value="KAA8534660.1"/>
    <property type="molecule type" value="Genomic_DNA"/>
</dbReference>
<sequence>MAVSQPLYATSNGSQAAQRPCRSLHANNPCSSARDDVPQWSQHQGINSLPSAVALSPNDQTHIVPSTHPHVPAVVSNFEDGEVYANPPIVAVRDSPLSTKGGTGRGELPARAKLVSSQNPSRQISSAESGMAQALLGCSDKDYTPTQHAPTTAAVFHQLSNPNSSTVNMSSKDELPTRATLFNISRKAFFLALLTRLPKHGLVSPALFTHLPSSSLVSFALLTRLPSHGLVSLALLTRLLSHGLVSLID</sequence>
<feature type="region of interest" description="Disordered" evidence="1">
    <location>
        <begin position="95"/>
        <end position="122"/>
    </location>
</feature>
<organism evidence="2 3">
    <name type="scientific">Nyssa sinensis</name>
    <dbReference type="NCBI Taxonomy" id="561372"/>
    <lineage>
        <taxon>Eukaryota</taxon>
        <taxon>Viridiplantae</taxon>
        <taxon>Streptophyta</taxon>
        <taxon>Embryophyta</taxon>
        <taxon>Tracheophyta</taxon>
        <taxon>Spermatophyta</taxon>
        <taxon>Magnoliopsida</taxon>
        <taxon>eudicotyledons</taxon>
        <taxon>Gunneridae</taxon>
        <taxon>Pentapetalae</taxon>
        <taxon>asterids</taxon>
        <taxon>Cornales</taxon>
        <taxon>Nyssaceae</taxon>
        <taxon>Nyssa</taxon>
    </lineage>
</organism>
<proteinExistence type="predicted"/>
<dbReference type="AlphaFoldDB" id="A0A5J5AWL4"/>
<evidence type="ECO:0000313" key="2">
    <source>
        <dbReference type="EMBL" id="KAA8534660.1"/>
    </source>
</evidence>
<name>A0A5J5AWL4_9ASTE</name>
<keyword evidence="3" id="KW-1185">Reference proteome</keyword>
<feature type="compositionally biased region" description="Polar residues" evidence="1">
    <location>
        <begin position="7"/>
        <end position="17"/>
    </location>
</feature>
<protein>
    <submittedName>
        <fullName evidence="2">Uncharacterized protein</fullName>
    </submittedName>
</protein>
<gene>
    <name evidence="2" type="ORF">F0562_032177</name>
</gene>
<reference evidence="2 3" key="1">
    <citation type="submission" date="2019-09" db="EMBL/GenBank/DDBJ databases">
        <title>A chromosome-level genome assembly of the Chinese tupelo Nyssa sinensis.</title>
        <authorList>
            <person name="Yang X."/>
            <person name="Kang M."/>
            <person name="Yang Y."/>
            <person name="Xiong H."/>
            <person name="Wang M."/>
            <person name="Zhang Z."/>
            <person name="Wang Z."/>
            <person name="Wu H."/>
            <person name="Ma T."/>
            <person name="Liu J."/>
            <person name="Xi Z."/>
        </authorList>
    </citation>
    <scope>NUCLEOTIDE SEQUENCE [LARGE SCALE GENOMIC DNA]</scope>
    <source>
        <strain evidence="2">J267</strain>
        <tissue evidence="2">Leaf</tissue>
    </source>
</reference>
<evidence type="ECO:0000313" key="3">
    <source>
        <dbReference type="Proteomes" id="UP000325577"/>
    </source>
</evidence>
<dbReference type="Proteomes" id="UP000325577">
    <property type="component" value="Linkage Group LG18"/>
</dbReference>
<feature type="region of interest" description="Disordered" evidence="1">
    <location>
        <begin position="1"/>
        <end position="20"/>
    </location>
</feature>
<accession>A0A5J5AWL4</accession>